<evidence type="ECO:0000256" key="5">
    <source>
        <dbReference type="ARBA" id="ARBA00023136"/>
    </source>
</evidence>
<dbReference type="Pfam" id="PF08637">
    <property type="entry name" value="NCA2"/>
    <property type="match status" value="1"/>
</dbReference>
<evidence type="ECO:0008006" key="8">
    <source>
        <dbReference type="Google" id="ProtNLM"/>
    </source>
</evidence>
<dbReference type="AlphaFoldDB" id="A0A7S2ZNN2"/>
<evidence type="ECO:0000256" key="2">
    <source>
        <dbReference type="ARBA" id="ARBA00022692"/>
    </source>
</evidence>
<keyword evidence="4" id="KW-0496">Mitochondrion</keyword>
<evidence type="ECO:0000256" key="6">
    <source>
        <dbReference type="SAM" id="Phobius"/>
    </source>
</evidence>
<dbReference type="PANTHER" id="PTHR28234">
    <property type="entry name" value="NUCLEAR CONTROL OF ATPASE PROTEIN 2"/>
    <property type="match status" value="1"/>
</dbReference>
<feature type="transmembrane region" description="Helical" evidence="6">
    <location>
        <begin position="408"/>
        <end position="428"/>
    </location>
</feature>
<name>A0A7S2ZNN2_9RHOD</name>
<gene>
    <name evidence="7" type="ORF">RMAR00112_LOCUS13159</name>
</gene>
<dbReference type="GO" id="GO:0005741">
    <property type="term" value="C:mitochondrial outer membrane"/>
    <property type="evidence" value="ECO:0007669"/>
    <property type="project" value="TreeGrafter"/>
</dbReference>
<accession>A0A7S2ZNN2</accession>
<keyword evidence="5 6" id="KW-0472">Membrane</keyword>
<dbReference type="PANTHER" id="PTHR28234:SF1">
    <property type="entry name" value="NUCLEAR CONTROL OF ATPASE PROTEIN 2"/>
    <property type="match status" value="1"/>
</dbReference>
<organism evidence="7">
    <name type="scientific">Rhodosorus marinus</name>
    <dbReference type="NCBI Taxonomy" id="101924"/>
    <lineage>
        <taxon>Eukaryota</taxon>
        <taxon>Rhodophyta</taxon>
        <taxon>Stylonematophyceae</taxon>
        <taxon>Stylonematales</taxon>
        <taxon>Stylonemataceae</taxon>
        <taxon>Rhodosorus</taxon>
    </lineage>
</organism>
<reference evidence="7" key="1">
    <citation type="submission" date="2021-01" db="EMBL/GenBank/DDBJ databases">
        <authorList>
            <person name="Corre E."/>
            <person name="Pelletier E."/>
            <person name="Niang G."/>
            <person name="Scheremetjew M."/>
            <person name="Finn R."/>
            <person name="Kale V."/>
            <person name="Holt S."/>
            <person name="Cochrane G."/>
            <person name="Meng A."/>
            <person name="Brown T."/>
            <person name="Cohen L."/>
        </authorList>
    </citation>
    <scope>NUCLEOTIDE SEQUENCE</scope>
    <source>
        <strain evidence="7">CCMP 769</strain>
    </source>
</reference>
<keyword evidence="3 6" id="KW-1133">Transmembrane helix</keyword>
<dbReference type="InterPro" id="IPR013946">
    <property type="entry name" value="NCA2-like"/>
</dbReference>
<dbReference type="EMBL" id="HBHW01016959">
    <property type="protein sequence ID" value="CAE0045184.1"/>
    <property type="molecule type" value="Transcribed_RNA"/>
</dbReference>
<proteinExistence type="predicted"/>
<comment type="subcellular location">
    <subcellularLocation>
        <location evidence="1">Mitochondrion membrane</location>
        <topology evidence="1">Multi-pass membrane protein</topology>
    </subcellularLocation>
</comment>
<evidence type="ECO:0000256" key="4">
    <source>
        <dbReference type="ARBA" id="ARBA00023128"/>
    </source>
</evidence>
<protein>
    <recommendedName>
        <fullName evidence="8">Nuclear control of ATPase protein 2</fullName>
    </recommendedName>
</protein>
<keyword evidence="2 6" id="KW-0812">Transmembrane</keyword>
<sequence>MDLKLQHSRKFFYALRESDLPVLIPLESTPFEPGEDGVSESAERALERIDLFLTCVGIFIDSCVDGLATLSAERRYWQHCLRRPIWYLVQAHTEKLYQVPISGWRKFSERTISERLQSLEALDAVLCRLVGEIHRSVSVLKLGSEVWTDVEAKTKQIRAHIFAMIEAVSDADLERLNLMSVDNVPRGSEVSMADFEEIVHSNTLAVRSCVFKISSIPRWWRRNWLPATTAVFAGVGLTIAFYKLTNSDSDGFSTWALSRGEFARDFINDRMLEPLLHIYSDLISDSDDTEKQVKSAKDARDSLHKMILDFVQTKSNDPSHLESAKLVSKLRNSKDVTPLSELLTSALCQGDMTLVMKTIEEQMAHPFRNLVAGYLTQAMLIQVQRIMVQLEEDMTSVKQLMRANEINLWISSLAPAGIIIVLLGWLMTISNRRLMRERTIDKMSSTIRGAAALHDIDRNLQLYSSCADPEKLNDEKWLMCNTRILVQVAILEQALVTYMNRHGKTGESRSLLLEDLETLRLYLVTPKTKLETLSRMRHSFIAIQQMKL</sequence>
<evidence type="ECO:0000256" key="3">
    <source>
        <dbReference type="ARBA" id="ARBA00022989"/>
    </source>
</evidence>
<evidence type="ECO:0000313" key="7">
    <source>
        <dbReference type="EMBL" id="CAE0045184.1"/>
    </source>
</evidence>
<evidence type="ECO:0000256" key="1">
    <source>
        <dbReference type="ARBA" id="ARBA00004225"/>
    </source>
</evidence>